<keyword evidence="3 8" id="KW-0479">Metal-binding</keyword>
<feature type="binding site" evidence="8">
    <location>
        <position position="431"/>
    </location>
    <ligand>
        <name>Mg(2+)</name>
        <dbReference type="ChEBI" id="CHEBI:18420"/>
    </ligand>
</feature>
<dbReference type="Pfam" id="PF17941">
    <property type="entry name" value="PP_kinase_C_1"/>
    <property type="match status" value="1"/>
</dbReference>
<dbReference type="Gene3D" id="3.30.870.10">
    <property type="entry name" value="Endonuclease Chain A"/>
    <property type="match status" value="2"/>
</dbReference>
<comment type="PTM">
    <text evidence="8 9">An intermediate of this reaction is the autophosphorylated ppk in which a phosphate is covalently linked to a histidine residue through a N-P bond.</text>
</comment>
<dbReference type="GO" id="GO:0006799">
    <property type="term" value="P:polyphosphate biosynthetic process"/>
    <property type="evidence" value="ECO:0007669"/>
    <property type="project" value="UniProtKB-UniRule"/>
</dbReference>
<keyword evidence="5 8" id="KW-0418">Kinase</keyword>
<dbReference type="FunFam" id="3.30.870.10:FF:000001">
    <property type="entry name" value="Polyphosphate kinase"/>
    <property type="match status" value="1"/>
</dbReference>
<evidence type="ECO:0000256" key="4">
    <source>
        <dbReference type="ARBA" id="ARBA00022741"/>
    </source>
</evidence>
<feature type="binding site" evidence="8">
    <location>
        <position position="648"/>
    </location>
    <ligand>
        <name>ATP</name>
        <dbReference type="ChEBI" id="CHEBI:30616"/>
    </ligand>
</feature>
<evidence type="ECO:0000256" key="8">
    <source>
        <dbReference type="HAMAP-Rule" id="MF_00347"/>
    </source>
</evidence>
<feature type="domain" description="Polyphosphate kinase C-terminal" evidence="12">
    <location>
        <begin position="559"/>
        <end position="731"/>
    </location>
</feature>
<organism evidence="14 15">
    <name type="scientific">Nostoc commune NIES-4072</name>
    <dbReference type="NCBI Taxonomy" id="2005467"/>
    <lineage>
        <taxon>Bacteria</taxon>
        <taxon>Bacillati</taxon>
        <taxon>Cyanobacteriota</taxon>
        <taxon>Cyanophyceae</taxon>
        <taxon>Nostocales</taxon>
        <taxon>Nostocaceae</taxon>
        <taxon>Nostoc</taxon>
    </lineage>
</organism>
<dbReference type="Pfam" id="PF13090">
    <property type="entry name" value="PP_kinase_C"/>
    <property type="match status" value="1"/>
</dbReference>
<accession>A0A2R5FFZ3</accession>
<dbReference type="SUPFAM" id="SSF140356">
    <property type="entry name" value="PPK N-terminal domain-like"/>
    <property type="match status" value="1"/>
</dbReference>
<dbReference type="NCBIfam" id="TIGR03705">
    <property type="entry name" value="poly_P_kin"/>
    <property type="match status" value="1"/>
</dbReference>
<dbReference type="Pfam" id="PF02503">
    <property type="entry name" value="PP_kinase"/>
    <property type="match status" value="1"/>
</dbReference>
<keyword evidence="6 8" id="KW-0067">ATP-binding</keyword>
<evidence type="ECO:0000259" key="11">
    <source>
        <dbReference type="Pfam" id="PF13089"/>
    </source>
</evidence>
<dbReference type="GO" id="GO:0009358">
    <property type="term" value="C:polyphosphate kinase complex"/>
    <property type="evidence" value="ECO:0007669"/>
    <property type="project" value="InterPro"/>
</dbReference>
<comment type="catalytic activity">
    <reaction evidence="8 9">
        <text>[phosphate](n) + ATP = [phosphate](n+1) + ADP</text>
        <dbReference type="Rhea" id="RHEA:19573"/>
        <dbReference type="Rhea" id="RHEA-COMP:9859"/>
        <dbReference type="Rhea" id="RHEA-COMP:14280"/>
        <dbReference type="ChEBI" id="CHEBI:16838"/>
        <dbReference type="ChEBI" id="CHEBI:30616"/>
        <dbReference type="ChEBI" id="CHEBI:456216"/>
        <dbReference type="EC" id="2.7.4.1"/>
    </reaction>
</comment>
<evidence type="ECO:0000256" key="6">
    <source>
        <dbReference type="ARBA" id="ARBA00022840"/>
    </source>
</evidence>
<sequence length="750" mass="86032">MPDLIYYVYCSPCVWATSGYPKIVMAKSKKSANPINLNDPQYYLNRELSWLEFNARVLQEACDDRTPLLERLKFLGIFNSNLDEFFMVRVAGLKQQVEAKVSLLTPDGRTPQQQLDDIRSTLTPLVKKEHQHFEQVLRLLLVNHGIHILDYIDLNQKQRTHLNSYFEEQVFPVLTPLAVDPSHPFPFISNLSLNLAVVVKNPDTEEEFFARVKVPSVLPRFLPIPPELGDQKNDKPAHWTGVPLEQAIAHNLESLFPGMNIQEYHPFRITRDADLVLEEDEADDLLLAIEQELRKRRLGGSPVRLELQSQTPEIVRSRLLHDLELTESDLYEVDGLLGLRDLMYFMSLPLPEFKDPPRQSVVPLRLQRLREPNLDPDGLETDEGKDFFAVIREKDLLVHHPYQSFSATVVRFITHAAYDPNVLAIKMTLYRTSGDSPIVNALIAAAENGKQISVLVELKARFDEENNIYWAKRLERVGVHVVYGLVGLKTHSKTVMVVRREKDRIRRYVHIGTGNYNPKTARLYTDLGLFSCREELGADITDLFNFLTGYSLQKSYRELLVAPVNMRDRFLALIHREIENVQNGFSGRIVAKMNSLVDPQIIATLYEASRAGVQIDLIIRGVCCLRPGLKDISENIRIISIVGRFLEHSRIYYFHNNTQEEIYIGSADWMRRNLDRRVEVITPVKDPDIAKDLQEIMGIMLADNRQAWELQADGTYIQRRPYDDSPEANSQKILMNMALRSSGVASNLID</sequence>
<evidence type="ECO:0000259" key="12">
    <source>
        <dbReference type="Pfam" id="PF13090"/>
    </source>
</evidence>
<evidence type="ECO:0000313" key="14">
    <source>
        <dbReference type="EMBL" id="GBG16709.1"/>
    </source>
</evidence>
<evidence type="ECO:0000256" key="1">
    <source>
        <dbReference type="ARBA" id="ARBA00022553"/>
    </source>
</evidence>
<feature type="binding site" evidence="8">
    <location>
        <position position="461"/>
    </location>
    <ligand>
        <name>Mg(2+)</name>
        <dbReference type="ChEBI" id="CHEBI:18420"/>
    </ligand>
</feature>
<dbReference type="Pfam" id="PF13089">
    <property type="entry name" value="PP_kinase_N"/>
    <property type="match status" value="1"/>
</dbReference>
<dbReference type="Gene3D" id="3.30.1840.10">
    <property type="entry name" value="Polyphosphate kinase middle domain"/>
    <property type="match status" value="1"/>
</dbReference>
<protein>
    <recommendedName>
        <fullName evidence="8 9">Polyphosphate kinase</fullName>
        <ecNumber evidence="8 9">2.7.4.1</ecNumber>
    </recommendedName>
    <alternativeName>
        <fullName evidence="8">ATP-polyphosphate phosphotransferase</fullName>
    </alternativeName>
    <alternativeName>
        <fullName evidence="8">Polyphosphoric acid kinase</fullName>
    </alternativeName>
</protein>
<dbReference type="AlphaFoldDB" id="A0A2R5FFZ3"/>
<comment type="cofactor">
    <cofactor evidence="8">
        <name>Mg(2+)</name>
        <dbReference type="ChEBI" id="CHEBI:18420"/>
    </cofactor>
</comment>
<gene>
    <name evidence="8" type="primary">ppk</name>
    <name evidence="14" type="ORF">NIES4072_03550</name>
</gene>
<dbReference type="NCBIfam" id="NF003921">
    <property type="entry name" value="PRK05443.2-2"/>
    <property type="match status" value="1"/>
</dbReference>
<dbReference type="InterPro" id="IPR041108">
    <property type="entry name" value="PP_kinase_C_1"/>
</dbReference>
<reference evidence="14 15" key="1">
    <citation type="submission" date="2017-06" db="EMBL/GenBank/DDBJ databases">
        <title>Genome sequencing of cyanobaciteial culture collection at National Institute for Environmental Studies (NIES).</title>
        <authorList>
            <person name="Hirose Y."/>
            <person name="Shimura Y."/>
            <person name="Fujisawa T."/>
            <person name="Nakamura Y."/>
            <person name="Kawachi M."/>
        </authorList>
    </citation>
    <scope>NUCLEOTIDE SEQUENCE [LARGE SCALE GENOMIC DNA]</scope>
    <source>
        <strain evidence="14 15">NIES-4072</strain>
    </source>
</reference>
<evidence type="ECO:0000313" key="15">
    <source>
        <dbReference type="Proteomes" id="UP000245124"/>
    </source>
</evidence>
<keyword evidence="7 8" id="KW-0460">Magnesium</keyword>
<proteinExistence type="inferred from homology"/>
<feature type="binding site" evidence="8">
    <location>
        <position position="524"/>
    </location>
    <ligand>
        <name>ATP</name>
        <dbReference type="ChEBI" id="CHEBI:30616"/>
    </ligand>
</feature>
<keyword evidence="2 8" id="KW-0808">Transferase</keyword>
<evidence type="ECO:0000259" key="10">
    <source>
        <dbReference type="Pfam" id="PF02503"/>
    </source>
</evidence>
<evidence type="ECO:0000259" key="13">
    <source>
        <dbReference type="Pfam" id="PF17941"/>
    </source>
</evidence>
<feature type="domain" description="Polyphosphate kinase N-terminal" evidence="11">
    <location>
        <begin position="43"/>
        <end position="149"/>
    </location>
</feature>
<comment type="caution">
    <text evidence="14">The sequence shown here is derived from an EMBL/GenBank/DDBJ whole genome shotgun (WGS) entry which is preliminary data.</text>
</comment>
<dbReference type="InterPro" id="IPR003414">
    <property type="entry name" value="PP_kinase"/>
</dbReference>
<dbReference type="GO" id="GO:0005524">
    <property type="term" value="F:ATP binding"/>
    <property type="evidence" value="ECO:0007669"/>
    <property type="project" value="UniProtKB-KW"/>
</dbReference>
<dbReference type="InterPro" id="IPR036830">
    <property type="entry name" value="PP_kinase_middle_dom_sf"/>
</dbReference>
<evidence type="ECO:0000256" key="7">
    <source>
        <dbReference type="ARBA" id="ARBA00022842"/>
    </source>
</evidence>
<dbReference type="NCBIfam" id="NF003917">
    <property type="entry name" value="PRK05443.1-1"/>
    <property type="match status" value="1"/>
</dbReference>
<dbReference type="PIRSF" id="PIRSF015589">
    <property type="entry name" value="PP_kinase"/>
    <property type="match status" value="1"/>
</dbReference>
<feature type="domain" description="Polyphosphate kinase C-terminal" evidence="13">
    <location>
        <begin position="387"/>
        <end position="551"/>
    </location>
</feature>
<dbReference type="SUPFAM" id="SSF143724">
    <property type="entry name" value="PHP14-like"/>
    <property type="match status" value="1"/>
</dbReference>
<dbReference type="EMBL" id="BDUD01000001">
    <property type="protein sequence ID" value="GBG16709.1"/>
    <property type="molecule type" value="Genomic_DNA"/>
</dbReference>
<feature type="domain" description="Polyphosphate kinase middle" evidence="10">
    <location>
        <begin position="157"/>
        <end position="345"/>
    </location>
</feature>
<dbReference type="GO" id="GO:0046872">
    <property type="term" value="F:metal ion binding"/>
    <property type="evidence" value="ECO:0007669"/>
    <property type="project" value="UniProtKB-KW"/>
</dbReference>
<keyword evidence="1 8" id="KW-0597">Phosphoprotein</keyword>
<keyword evidence="4 8" id="KW-0547">Nucleotide-binding</keyword>
<evidence type="ECO:0000256" key="3">
    <source>
        <dbReference type="ARBA" id="ARBA00022723"/>
    </source>
</evidence>
<dbReference type="CDD" id="cd09165">
    <property type="entry name" value="PLDc_PaPPK1_C1_like"/>
    <property type="match status" value="1"/>
</dbReference>
<keyword evidence="15" id="KW-1185">Reference proteome</keyword>
<dbReference type="EC" id="2.7.4.1" evidence="8 9"/>
<feature type="active site" description="Phosphohistidine intermediate" evidence="8">
    <location>
        <position position="491"/>
    </location>
</feature>
<dbReference type="NCBIfam" id="NF003918">
    <property type="entry name" value="PRK05443.1-2"/>
    <property type="match status" value="1"/>
</dbReference>
<dbReference type="PANTHER" id="PTHR30218">
    <property type="entry name" value="POLYPHOSPHATE KINASE"/>
    <property type="match status" value="1"/>
</dbReference>
<comment type="function">
    <text evidence="8 9">Catalyzes the reversible transfer of the terminal phosphate of ATP to form a long-chain polyphosphate (polyP).</text>
</comment>
<dbReference type="InterPro" id="IPR024953">
    <property type="entry name" value="PP_kinase_middle"/>
</dbReference>
<evidence type="ECO:0000256" key="9">
    <source>
        <dbReference type="RuleBase" id="RU003800"/>
    </source>
</evidence>
<name>A0A2R5FFZ3_NOSCO</name>
<dbReference type="Proteomes" id="UP000245124">
    <property type="component" value="Unassembled WGS sequence"/>
</dbReference>
<dbReference type="SUPFAM" id="SSF56024">
    <property type="entry name" value="Phospholipase D/nuclease"/>
    <property type="match status" value="2"/>
</dbReference>
<dbReference type="InterPro" id="IPR036832">
    <property type="entry name" value="PPK_N_dom_sf"/>
</dbReference>
<dbReference type="PANTHER" id="PTHR30218:SF0">
    <property type="entry name" value="POLYPHOSPHATE KINASE"/>
    <property type="match status" value="1"/>
</dbReference>
<dbReference type="GO" id="GO:0008976">
    <property type="term" value="F:polyphosphate kinase activity"/>
    <property type="evidence" value="ECO:0007669"/>
    <property type="project" value="UniProtKB-UniRule"/>
</dbReference>
<evidence type="ECO:0000256" key="2">
    <source>
        <dbReference type="ARBA" id="ARBA00022679"/>
    </source>
</evidence>
<dbReference type="HAMAP" id="MF_00347">
    <property type="entry name" value="Polyphosphate_kinase"/>
    <property type="match status" value="1"/>
</dbReference>
<feature type="binding site" evidence="8">
    <location>
        <position position="81"/>
    </location>
    <ligand>
        <name>ATP</name>
        <dbReference type="ChEBI" id="CHEBI:30616"/>
    </ligand>
</feature>
<dbReference type="CDD" id="cd09168">
    <property type="entry name" value="PLDc_PaPPK1_C2_like"/>
    <property type="match status" value="1"/>
</dbReference>
<comment type="similarity">
    <text evidence="8 9">Belongs to the polyphosphate kinase 1 (PPK1) family.</text>
</comment>
<dbReference type="InterPro" id="IPR025200">
    <property type="entry name" value="PPK_C_dom2"/>
</dbReference>
<evidence type="ECO:0000256" key="5">
    <source>
        <dbReference type="ARBA" id="ARBA00022777"/>
    </source>
</evidence>
<feature type="binding site" evidence="8">
    <location>
        <position position="620"/>
    </location>
    <ligand>
        <name>ATP</name>
        <dbReference type="ChEBI" id="CHEBI:30616"/>
    </ligand>
</feature>
<dbReference type="InterPro" id="IPR025198">
    <property type="entry name" value="PPK_N_dom"/>
</dbReference>
<dbReference type="Gene3D" id="1.20.58.310">
    <property type="entry name" value="Polyphosphate kinase N-terminal domain"/>
    <property type="match status" value="1"/>
</dbReference>